<name>A0A9D1SY28_9FIRM</name>
<organism evidence="2 3">
    <name type="scientific">Candidatus Stercoripulliclostridium merdipullorum</name>
    <dbReference type="NCBI Taxonomy" id="2840952"/>
    <lineage>
        <taxon>Bacteria</taxon>
        <taxon>Bacillati</taxon>
        <taxon>Bacillota</taxon>
        <taxon>Clostridia</taxon>
        <taxon>Eubacteriales</taxon>
        <taxon>Candidatus Stercoripulliclostridium</taxon>
    </lineage>
</organism>
<comment type="caution">
    <text evidence="2">The sequence shown here is derived from an EMBL/GenBank/DDBJ whole genome shotgun (WGS) entry which is preliminary data.</text>
</comment>
<dbReference type="InterPro" id="IPR000600">
    <property type="entry name" value="ROK"/>
</dbReference>
<comment type="similarity">
    <text evidence="1">Belongs to the ROK (NagC/XylR) family.</text>
</comment>
<evidence type="ECO:0000313" key="2">
    <source>
        <dbReference type="EMBL" id="HIV00804.1"/>
    </source>
</evidence>
<dbReference type="EMBL" id="DVOH01000056">
    <property type="protein sequence ID" value="HIV00804.1"/>
    <property type="molecule type" value="Genomic_DNA"/>
</dbReference>
<dbReference type="Pfam" id="PF00480">
    <property type="entry name" value="ROK"/>
    <property type="match status" value="1"/>
</dbReference>
<dbReference type="SUPFAM" id="SSF53067">
    <property type="entry name" value="Actin-like ATPase domain"/>
    <property type="match status" value="1"/>
</dbReference>
<dbReference type="PANTHER" id="PTHR18964:SF149">
    <property type="entry name" value="BIFUNCTIONAL UDP-N-ACETYLGLUCOSAMINE 2-EPIMERASE_N-ACETYLMANNOSAMINE KINASE"/>
    <property type="match status" value="1"/>
</dbReference>
<reference evidence="2" key="1">
    <citation type="submission" date="2020-10" db="EMBL/GenBank/DDBJ databases">
        <authorList>
            <person name="Gilroy R."/>
        </authorList>
    </citation>
    <scope>NUCLEOTIDE SEQUENCE</scope>
    <source>
        <strain evidence="2">23406</strain>
    </source>
</reference>
<dbReference type="PANTHER" id="PTHR18964">
    <property type="entry name" value="ROK (REPRESSOR, ORF, KINASE) FAMILY"/>
    <property type="match status" value="1"/>
</dbReference>
<dbReference type="Proteomes" id="UP000886891">
    <property type="component" value="Unassembled WGS sequence"/>
</dbReference>
<evidence type="ECO:0000313" key="3">
    <source>
        <dbReference type="Proteomes" id="UP000886891"/>
    </source>
</evidence>
<protein>
    <submittedName>
        <fullName evidence="2">ROK family protein</fullName>
    </submittedName>
</protein>
<dbReference type="Gene3D" id="3.30.420.40">
    <property type="match status" value="2"/>
</dbReference>
<sequence>MSILGIDIGGTTIKGGLVADGKVSGYRKVPTCAKEGRAGITRQLLQLIGEIGGSDPVGISTAGRVDPERGVVTYATDNLPGWTGFDLKTFVQERTGRQTAVINDAVAALLGEVHYGAARGYRDVVMITIGTGIGSAVLRSGAIPSDPDDEGGWLGHLTYVEDGRPCTCGKRGCLETYISATALKRDLESQGFSTRLDGAFASEDKRVKAIIDGFLDRLSDAVLKISDRYRPELVVIGGGVVEMKERWWEAFLDRLGGQVAVAPAELGNDAGIMGAAYFMQSKL</sequence>
<dbReference type="AlphaFoldDB" id="A0A9D1SY28"/>
<dbReference type="InterPro" id="IPR043129">
    <property type="entry name" value="ATPase_NBD"/>
</dbReference>
<accession>A0A9D1SY28</accession>
<proteinExistence type="inferred from homology"/>
<evidence type="ECO:0000256" key="1">
    <source>
        <dbReference type="ARBA" id="ARBA00006479"/>
    </source>
</evidence>
<gene>
    <name evidence="2" type="ORF">IAB14_06810</name>
</gene>
<reference evidence="2" key="2">
    <citation type="journal article" date="2021" name="PeerJ">
        <title>Extensive microbial diversity within the chicken gut microbiome revealed by metagenomics and culture.</title>
        <authorList>
            <person name="Gilroy R."/>
            <person name="Ravi A."/>
            <person name="Getino M."/>
            <person name="Pursley I."/>
            <person name="Horton D.L."/>
            <person name="Alikhan N.F."/>
            <person name="Baker D."/>
            <person name="Gharbi K."/>
            <person name="Hall N."/>
            <person name="Watson M."/>
            <person name="Adriaenssens E.M."/>
            <person name="Foster-Nyarko E."/>
            <person name="Jarju S."/>
            <person name="Secka A."/>
            <person name="Antonio M."/>
            <person name="Oren A."/>
            <person name="Chaudhuri R.R."/>
            <person name="La Ragione R."/>
            <person name="Hildebrand F."/>
            <person name="Pallen M.J."/>
        </authorList>
    </citation>
    <scope>NUCLEOTIDE SEQUENCE</scope>
    <source>
        <strain evidence="2">23406</strain>
    </source>
</reference>